<dbReference type="EMBL" id="AMBO01000399">
    <property type="protein sequence ID" value="EKC98020.1"/>
    <property type="molecule type" value="Genomic_DNA"/>
</dbReference>
<dbReference type="OMA" id="RANNPPF"/>
<evidence type="ECO:0000313" key="4">
    <source>
        <dbReference type="EMBL" id="EKC98020.1"/>
    </source>
</evidence>
<dbReference type="GO" id="GO:0005829">
    <property type="term" value="C:cytosol"/>
    <property type="evidence" value="ECO:0007669"/>
    <property type="project" value="TreeGrafter"/>
</dbReference>
<organism evidence="4 5">
    <name type="scientific">Trichosporon asahii var. asahii (strain CBS 8904)</name>
    <name type="common">Yeast</name>
    <dbReference type="NCBI Taxonomy" id="1220162"/>
    <lineage>
        <taxon>Eukaryota</taxon>
        <taxon>Fungi</taxon>
        <taxon>Dikarya</taxon>
        <taxon>Basidiomycota</taxon>
        <taxon>Agaricomycotina</taxon>
        <taxon>Tremellomycetes</taxon>
        <taxon>Trichosporonales</taxon>
        <taxon>Trichosporonaceae</taxon>
        <taxon>Trichosporon</taxon>
    </lineage>
</organism>
<proteinExistence type="inferred from homology"/>
<dbReference type="Proteomes" id="UP000006757">
    <property type="component" value="Unassembled WGS sequence"/>
</dbReference>
<protein>
    <submittedName>
        <fullName evidence="4">Uncharacterized protein</fullName>
    </submittedName>
</protein>
<evidence type="ECO:0000256" key="3">
    <source>
        <dbReference type="SAM" id="MobiDB-lite"/>
    </source>
</evidence>
<dbReference type="GO" id="GO:0045332">
    <property type="term" value="P:phospholipid translocation"/>
    <property type="evidence" value="ECO:0007669"/>
    <property type="project" value="TreeGrafter"/>
</dbReference>
<dbReference type="PANTHER" id="PTHR46403">
    <property type="entry name" value="TP53-REGULATED INHIBITOR OF APOPTOSIS 1"/>
    <property type="match status" value="1"/>
</dbReference>
<dbReference type="InterPro" id="IPR007918">
    <property type="entry name" value="MDM35_apoptosis"/>
</dbReference>
<comment type="similarity">
    <text evidence="1">Belongs to the TRIAP1/MDM35 family.</text>
</comment>
<gene>
    <name evidence="4" type="ORF">A1Q2_07682</name>
</gene>
<sequence length="223" mass="25066">MASLHNHSPPRALAAFLVSLDFKLTTTRSLAEECTPLKKRYDACFNLWFEGYLQPALDAAAQAQRGAFPSLSDGSEEKQEQGEATSSVTRVEDVPKEEVKAALKKPLITSWANSPVFRQYRHKDDAPLPSADDMVSSPHVHDAEELEPLDTVGMTRHEIKAAEYERRCGRAWREYQACLRKAIAKNENLTGLLTQSQEEHPLLSLEGREGTPWDPARHEKEDN</sequence>
<evidence type="ECO:0000313" key="5">
    <source>
        <dbReference type="Proteomes" id="UP000006757"/>
    </source>
</evidence>
<dbReference type="eggNOG" id="KOG3481">
    <property type="taxonomic scope" value="Eukaryota"/>
</dbReference>
<dbReference type="GO" id="GO:0005758">
    <property type="term" value="C:mitochondrial intermembrane space"/>
    <property type="evidence" value="ECO:0007669"/>
    <property type="project" value="TreeGrafter"/>
</dbReference>
<dbReference type="HOGENOM" id="CLU_1240903_0_0_1"/>
<feature type="region of interest" description="Disordered" evidence="3">
    <location>
        <begin position="68"/>
        <end position="93"/>
    </location>
</feature>
<feature type="compositionally biased region" description="Basic and acidic residues" evidence="3">
    <location>
        <begin position="197"/>
        <end position="223"/>
    </location>
</feature>
<dbReference type="AlphaFoldDB" id="K1VB12"/>
<feature type="region of interest" description="Disordered" evidence="3">
    <location>
        <begin position="123"/>
        <end position="143"/>
    </location>
</feature>
<keyword evidence="2" id="KW-1015">Disulfide bond</keyword>
<keyword evidence="5" id="KW-1185">Reference proteome</keyword>
<name>K1VB12_TRIAC</name>
<dbReference type="PANTHER" id="PTHR46403:SF1">
    <property type="entry name" value="TP53-REGULATED INHIBITOR OF APOPTOSIS 1"/>
    <property type="match status" value="1"/>
</dbReference>
<dbReference type="OrthoDB" id="19091at2759"/>
<evidence type="ECO:0000256" key="1">
    <source>
        <dbReference type="ARBA" id="ARBA00006196"/>
    </source>
</evidence>
<feature type="region of interest" description="Disordered" evidence="3">
    <location>
        <begin position="188"/>
        <end position="223"/>
    </location>
</feature>
<dbReference type="GO" id="GO:0005634">
    <property type="term" value="C:nucleus"/>
    <property type="evidence" value="ECO:0007669"/>
    <property type="project" value="TreeGrafter"/>
</dbReference>
<dbReference type="Pfam" id="PF05254">
    <property type="entry name" value="UPF0203"/>
    <property type="match status" value="1"/>
</dbReference>
<dbReference type="InParanoid" id="K1VB12"/>
<comment type="caution">
    <text evidence="4">The sequence shown here is derived from an EMBL/GenBank/DDBJ whole genome shotgun (WGS) entry which is preliminary data.</text>
</comment>
<reference evidence="4 5" key="1">
    <citation type="journal article" date="2012" name="Eukaryot. Cell">
        <title>Genome sequence of the Trichosporon asahii environmental strain CBS 8904.</title>
        <authorList>
            <person name="Yang R.Y."/>
            <person name="Li H.T."/>
            <person name="Zhu H."/>
            <person name="Zhou G.P."/>
            <person name="Wang M."/>
            <person name="Wang L."/>
        </authorList>
    </citation>
    <scope>NUCLEOTIDE SEQUENCE [LARGE SCALE GENOMIC DNA]</scope>
    <source>
        <strain evidence="4 5">CBS 8904</strain>
    </source>
</reference>
<evidence type="ECO:0000256" key="2">
    <source>
        <dbReference type="ARBA" id="ARBA00023157"/>
    </source>
</evidence>
<dbReference type="STRING" id="1220162.K1VB12"/>
<accession>K1VB12</accession>
<dbReference type="GO" id="GO:1990050">
    <property type="term" value="F:phosphatidic acid transfer activity"/>
    <property type="evidence" value="ECO:0007669"/>
    <property type="project" value="TreeGrafter"/>
</dbReference>